<evidence type="ECO:0000313" key="11">
    <source>
        <dbReference type="Proteomes" id="UP000295129"/>
    </source>
</evidence>
<dbReference type="AlphaFoldDB" id="A0A4R6DXN7"/>
<feature type="transmembrane region" description="Helical" evidence="8">
    <location>
        <begin position="206"/>
        <end position="227"/>
    </location>
</feature>
<dbReference type="SUPFAM" id="SSF144091">
    <property type="entry name" value="Rhomboid-like"/>
    <property type="match status" value="1"/>
</dbReference>
<evidence type="ECO:0000256" key="3">
    <source>
        <dbReference type="ARBA" id="ARBA00022692"/>
    </source>
</evidence>
<evidence type="ECO:0000256" key="2">
    <source>
        <dbReference type="ARBA" id="ARBA00009045"/>
    </source>
</evidence>
<sequence length="486" mass="53461">MIILPLPARPDWRRPPIATLLLIVLCAAVFLMQGKDAQRLQAAQQYYLGSGLARQELPAYLQDLVARGKADEAARLRQTLAQRKAGPVQQAMEADTDFMRRLRAGQVISPTAAGYNEWRSRREHYDDLLEQLVTTRYALQSEAPTPLTAVSHMFLHGSTEHLAGNMAFLFIVGYTVEAALGGWGMLALFLLGGLCATVPDLLFPQPGYGLGASGAVSAVMAAYLVLYGVRRIPFFYFFVFVFGVARWPALAILPVWVMKELLLRFVFDSESNINYLAHFAGFLGGALLVGLYRWRRGWRSADSVQREDAAESIAQLQAQAENHVAQLQFARAAADYRRLIRLLPDEAGLAEAYLRVARLAHQPQARSEAAIHLLKLAAAHPRRVGCQAVEEALNDSHPRLPRLSGGAWGRILGRLLECQRLDSAEKLALRLAARPGDEAVAADALRRLADACRDAGDLGRARRLLTLRHTRLAHALTPAAAGGEAR</sequence>
<keyword evidence="11" id="KW-1185">Reference proteome</keyword>
<evidence type="ECO:0000256" key="8">
    <source>
        <dbReference type="SAM" id="Phobius"/>
    </source>
</evidence>
<dbReference type="PANTHER" id="PTHR43731">
    <property type="entry name" value="RHOMBOID PROTEASE"/>
    <property type="match status" value="1"/>
</dbReference>
<dbReference type="RefSeq" id="WP_133592442.1">
    <property type="nucleotide sequence ID" value="NZ_SNVV01000011.1"/>
</dbReference>
<evidence type="ECO:0000256" key="7">
    <source>
        <dbReference type="SAM" id="Coils"/>
    </source>
</evidence>
<keyword evidence="3 8" id="KW-0812">Transmembrane</keyword>
<feature type="transmembrane region" description="Helical" evidence="8">
    <location>
        <begin position="15"/>
        <end position="32"/>
    </location>
</feature>
<reference evidence="10 11" key="1">
    <citation type="submission" date="2019-03" db="EMBL/GenBank/DDBJ databases">
        <title>Genomic Encyclopedia of Type Strains, Phase IV (KMG-IV): sequencing the most valuable type-strain genomes for metagenomic binning, comparative biology and taxonomic classification.</title>
        <authorList>
            <person name="Goeker M."/>
        </authorList>
    </citation>
    <scope>NUCLEOTIDE SEQUENCE [LARGE SCALE GENOMIC DNA]</scope>
    <source>
        <strain evidence="10 11">DSM 12121</strain>
    </source>
</reference>
<feature type="transmembrane region" description="Helical" evidence="8">
    <location>
        <begin position="276"/>
        <end position="294"/>
    </location>
</feature>
<keyword evidence="10" id="KW-0645">Protease</keyword>
<dbReference type="InterPro" id="IPR022764">
    <property type="entry name" value="Peptidase_S54_rhomboid_dom"/>
</dbReference>
<evidence type="ECO:0000256" key="4">
    <source>
        <dbReference type="ARBA" id="ARBA00022801"/>
    </source>
</evidence>
<keyword evidence="4" id="KW-0378">Hydrolase</keyword>
<dbReference type="GO" id="GO:0004252">
    <property type="term" value="F:serine-type endopeptidase activity"/>
    <property type="evidence" value="ECO:0007669"/>
    <property type="project" value="InterPro"/>
</dbReference>
<comment type="subcellular location">
    <subcellularLocation>
        <location evidence="1">Membrane</location>
        <topology evidence="1">Multi-pass membrane protein</topology>
    </subcellularLocation>
</comment>
<dbReference type="EMBL" id="SNVV01000011">
    <property type="protein sequence ID" value="TDN49634.1"/>
    <property type="molecule type" value="Genomic_DNA"/>
</dbReference>
<feature type="transmembrane region" description="Helical" evidence="8">
    <location>
        <begin position="234"/>
        <end position="256"/>
    </location>
</feature>
<protein>
    <submittedName>
        <fullName evidence="10">Membrane associated rhomboid family serine protease</fullName>
    </submittedName>
</protein>
<dbReference type="Proteomes" id="UP000295129">
    <property type="component" value="Unassembled WGS sequence"/>
</dbReference>
<dbReference type="InterPro" id="IPR035952">
    <property type="entry name" value="Rhomboid-like_sf"/>
</dbReference>
<feature type="coiled-coil region" evidence="7">
    <location>
        <begin position="306"/>
        <end position="333"/>
    </location>
</feature>
<proteinExistence type="inferred from homology"/>
<comment type="caution">
    <text evidence="10">The sequence shown here is derived from an EMBL/GenBank/DDBJ whole genome shotgun (WGS) entry which is preliminary data.</text>
</comment>
<keyword evidence="5 8" id="KW-1133">Transmembrane helix</keyword>
<dbReference type="OrthoDB" id="9814037at2"/>
<dbReference type="GO" id="GO:0006508">
    <property type="term" value="P:proteolysis"/>
    <property type="evidence" value="ECO:0007669"/>
    <property type="project" value="UniProtKB-KW"/>
</dbReference>
<dbReference type="InterPro" id="IPR050925">
    <property type="entry name" value="Rhomboid_protease_S54"/>
</dbReference>
<evidence type="ECO:0000259" key="9">
    <source>
        <dbReference type="Pfam" id="PF01694"/>
    </source>
</evidence>
<evidence type="ECO:0000256" key="5">
    <source>
        <dbReference type="ARBA" id="ARBA00022989"/>
    </source>
</evidence>
<evidence type="ECO:0000256" key="1">
    <source>
        <dbReference type="ARBA" id="ARBA00004141"/>
    </source>
</evidence>
<dbReference type="Pfam" id="PF01694">
    <property type="entry name" value="Rhomboid"/>
    <property type="match status" value="1"/>
</dbReference>
<dbReference type="PANTHER" id="PTHR43731:SF14">
    <property type="entry name" value="PRESENILIN-ASSOCIATED RHOMBOID-LIKE PROTEIN, MITOCHONDRIAL"/>
    <property type="match status" value="1"/>
</dbReference>
<evidence type="ECO:0000313" key="10">
    <source>
        <dbReference type="EMBL" id="TDN49634.1"/>
    </source>
</evidence>
<keyword evidence="6 8" id="KW-0472">Membrane</keyword>
<name>A0A4R6DXN7_9RHOO</name>
<keyword evidence="7" id="KW-0175">Coiled coil</keyword>
<feature type="domain" description="Peptidase S54 rhomboid" evidence="9">
    <location>
        <begin position="148"/>
        <end position="292"/>
    </location>
</feature>
<dbReference type="GO" id="GO:0016020">
    <property type="term" value="C:membrane"/>
    <property type="evidence" value="ECO:0007669"/>
    <property type="project" value="UniProtKB-SubCell"/>
</dbReference>
<organism evidence="10 11">
    <name type="scientific">Azoarcus indigens</name>
    <dbReference type="NCBI Taxonomy" id="29545"/>
    <lineage>
        <taxon>Bacteria</taxon>
        <taxon>Pseudomonadati</taxon>
        <taxon>Pseudomonadota</taxon>
        <taxon>Betaproteobacteria</taxon>
        <taxon>Rhodocyclales</taxon>
        <taxon>Zoogloeaceae</taxon>
        <taxon>Azoarcus</taxon>
    </lineage>
</organism>
<dbReference type="Gene3D" id="1.20.1540.10">
    <property type="entry name" value="Rhomboid-like"/>
    <property type="match status" value="1"/>
</dbReference>
<comment type="similarity">
    <text evidence="2">Belongs to the peptidase S54 family.</text>
</comment>
<evidence type="ECO:0000256" key="6">
    <source>
        <dbReference type="ARBA" id="ARBA00023136"/>
    </source>
</evidence>
<accession>A0A4R6DXN7</accession>
<feature type="transmembrane region" description="Helical" evidence="8">
    <location>
        <begin position="167"/>
        <end position="194"/>
    </location>
</feature>
<gene>
    <name evidence="10" type="ORF">C7389_111113</name>
</gene>